<dbReference type="AlphaFoldDB" id="A0A816ICB2"/>
<dbReference type="EMBL" id="HG994367">
    <property type="protein sequence ID" value="CAF1705835.1"/>
    <property type="molecule type" value="Genomic_DNA"/>
</dbReference>
<organism evidence="1">
    <name type="scientific">Brassica napus</name>
    <name type="common">Rape</name>
    <dbReference type="NCBI Taxonomy" id="3708"/>
    <lineage>
        <taxon>Eukaryota</taxon>
        <taxon>Viridiplantae</taxon>
        <taxon>Streptophyta</taxon>
        <taxon>Embryophyta</taxon>
        <taxon>Tracheophyta</taxon>
        <taxon>Spermatophyta</taxon>
        <taxon>Magnoliopsida</taxon>
        <taxon>eudicotyledons</taxon>
        <taxon>Gunneridae</taxon>
        <taxon>Pentapetalae</taxon>
        <taxon>rosids</taxon>
        <taxon>malvids</taxon>
        <taxon>Brassicales</taxon>
        <taxon>Brassicaceae</taxon>
        <taxon>Brassiceae</taxon>
        <taxon>Brassica</taxon>
    </lineage>
</organism>
<evidence type="ECO:0000313" key="1">
    <source>
        <dbReference type="EMBL" id="CAF1705835.1"/>
    </source>
</evidence>
<protein>
    <submittedName>
        <fullName evidence="1">(rape) hypothetical protein</fullName>
    </submittedName>
</protein>
<name>A0A816ICB2_BRANA</name>
<accession>A0A816ICB2</accession>
<sequence>MQAILDVSVCHRRPLCWLKETRRRFWKSGETEERLKRGRSAFRTEEATRSSFPLFRFGRFLRNAGV</sequence>
<reference evidence="1" key="1">
    <citation type="submission" date="2021-01" db="EMBL/GenBank/DDBJ databases">
        <authorList>
            <consortium name="Genoscope - CEA"/>
            <person name="William W."/>
        </authorList>
    </citation>
    <scope>NUCLEOTIDE SEQUENCE</scope>
</reference>
<gene>
    <name evidence="1" type="ORF">DARMORV10_C03P54630.1</name>
</gene>
<dbReference type="Proteomes" id="UP001295469">
    <property type="component" value="Chromosome C03"/>
</dbReference>
<proteinExistence type="predicted"/>